<organism evidence="1 2">
    <name type="scientific">Cellulophaga phage phi4:1_13</name>
    <dbReference type="NCBI Taxonomy" id="1747284"/>
    <lineage>
        <taxon>Viruses</taxon>
        <taxon>Duplodnaviria</taxon>
        <taxon>Heunggongvirae</taxon>
        <taxon>Uroviricota</taxon>
        <taxon>Caudoviricetes</taxon>
        <taxon>Lightbulbvirus</taxon>
        <taxon>Lightbulbvirus Cba41</taxon>
    </lineage>
</organism>
<gene>
    <name evidence="1" type="ORF">Phi4113_102</name>
</gene>
<dbReference type="EMBL" id="KT962245">
    <property type="protein sequence ID" value="ALO80111.1"/>
    <property type="molecule type" value="Genomic_RNA"/>
</dbReference>
<sequence>MFKEWLVRNFVVLTTEQAKEKGLKFTFNVYGDKINTLNCRSVWENDKGKKYRVQELWEKY</sequence>
<reference evidence="1 2" key="1">
    <citation type="submission" date="2015-10" db="EMBL/GenBank/DDBJ databases">
        <title>Large-scale maps of variable infection efficiencies in aquatic Bacteriodetes phage-host model systems.</title>
        <authorList>
            <person name="Holmfeldt K."/>
            <person name="Solonenko N."/>
            <person name="Howard-Varona C."/>
            <person name="Moreno M."/>
            <person name="Malmstrom R.R."/>
            <person name="Blow M.J."/>
            <person name="Sullivan M.B."/>
        </authorList>
    </citation>
    <scope>NUCLEOTIDE SEQUENCE [LARGE SCALE GENOMIC DNA]</scope>
</reference>
<dbReference type="Proteomes" id="UP000229115">
    <property type="component" value="Segment"/>
</dbReference>
<accession>A0A0S2MW17</accession>
<evidence type="ECO:0000313" key="1">
    <source>
        <dbReference type="EMBL" id="ALO80111.1"/>
    </source>
</evidence>
<name>A0A0S2MW17_9CAUD</name>
<protein>
    <submittedName>
        <fullName evidence="1">Uncharacterized protein</fullName>
    </submittedName>
</protein>
<evidence type="ECO:0000313" key="2">
    <source>
        <dbReference type="Proteomes" id="UP000229115"/>
    </source>
</evidence>
<proteinExistence type="predicted"/>